<comment type="caution">
    <text evidence="2">The sequence shown here is derived from an EMBL/GenBank/DDBJ whole genome shotgun (WGS) entry which is preliminary data.</text>
</comment>
<sequence length="137" mass="15286">MNTILLATKNINYKCSQHLIIFLSICFMFTSSLHAQFNTYGFAAYTINENAPYQVYTSTNPSTSGGNTWIYIGNLNNGSDDLPGRARDCIVIGDNLYVVYNDPNNNESGVYIYDLTVLQQGCNPWESVFLVLLTMVG</sequence>
<evidence type="ECO:0000256" key="1">
    <source>
        <dbReference type="SAM" id="SignalP"/>
    </source>
</evidence>
<evidence type="ECO:0000313" key="2">
    <source>
        <dbReference type="EMBL" id="RCU56439.1"/>
    </source>
</evidence>
<feature type="chain" id="PRO_5016875666" evidence="1">
    <location>
        <begin position="36"/>
        <end position="137"/>
    </location>
</feature>
<gene>
    <name evidence="2" type="ORF">DU428_12710</name>
</gene>
<proteinExistence type="predicted"/>
<name>A0A368P3V6_9FLAO</name>
<evidence type="ECO:0000313" key="3">
    <source>
        <dbReference type="Proteomes" id="UP000252249"/>
    </source>
</evidence>
<dbReference type="EMBL" id="QPIG01000006">
    <property type="protein sequence ID" value="RCU56439.1"/>
    <property type="molecule type" value="Genomic_DNA"/>
</dbReference>
<protein>
    <submittedName>
        <fullName evidence="2">Uncharacterized protein</fullName>
    </submittedName>
</protein>
<accession>A0A368P3V6</accession>
<keyword evidence="1" id="KW-0732">Signal</keyword>
<dbReference type="AlphaFoldDB" id="A0A368P3V6"/>
<feature type="signal peptide" evidence="1">
    <location>
        <begin position="1"/>
        <end position="35"/>
    </location>
</feature>
<reference evidence="2 3" key="1">
    <citation type="submission" date="2018-07" db="EMBL/GenBank/DDBJ databases">
        <title>Oceanihabitans testaceum sp. nov., isolated from marine sediment.</title>
        <authorList>
            <person name="Li C.-M."/>
        </authorList>
    </citation>
    <scope>NUCLEOTIDE SEQUENCE [LARGE SCALE GENOMIC DNA]</scope>
    <source>
        <strain evidence="2 3">S9-10</strain>
    </source>
</reference>
<organism evidence="2 3">
    <name type="scientific">Oceanihabitans sediminis</name>
    <dbReference type="NCBI Taxonomy" id="1812012"/>
    <lineage>
        <taxon>Bacteria</taxon>
        <taxon>Pseudomonadati</taxon>
        <taxon>Bacteroidota</taxon>
        <taxon>Flavobacteriia</taxon>
        <taxon>Flavobacteriales</taxon>
        <taxon>Flavobacteriaceae</taxon>
        <taxon>Oceanihabitans</taxon>
    </lineage>
</organism>
<dbReference type="Proteomes" id="UP000252249">
    <property type="component" value="Unassembled WGS sequence"/>
</dbReference>
<keyword evidence="3" id="KW-1185">Reference proteome</keyword>